<keyword evidence="2" id="KW-0812">Transmembrane</keyword>
<feature type="compositionally biased region" description="Polar residues" evidence="1">
    <location>
        <begin position="37"/>
        <end position="49"/>
    </location>
</feature>
<protein>
    <submittedName>
        <fullName evidence="3">Uncharacterized protein</fullName>
    </submittedName>
</protein>
<evidence type="ECO:0000256" key="2">
    <source>
        <dbReference type="SAM" id="Phobius"/>
    </source>
</evidence>
<accession>A0A507QLJ5</accession>
<keyword evidence="2" id="KW-0472">Membrane</keyword>
<evidence type="ECO:0000313" key="4">
    <source>
        <dbReference type="Proteomes" id="UP000319663"/>
    </source>
</evidence>
<keyword evidence="2" id="KW-1133">Transmembrane helix</keyword>
<organism evidence="3 4">
    <name type="scientific">Monascus purpureus</name>
    <name type="common">Red mold</name>
    <name type="synonym">Monascus anka</name>
    <dbReference type="NCBI Taxonomy" id="5098"/>
    <lineage>
        <taxon>Eukaryota</taxon>
        <taxon>Fungi</taxon>
        <taxon>Dikarya</taxon>
        <taxon>Ascomycota</taxon>
        <taxon>Pezizomycotina</taxon>
        <taxon>Eurotiomycetes</taxon>
        <taxon>Eurotiomycetidae</taxon>
        <taxon>Eurotiales</taxon>
        <taxon>Aspergillaceae</taxon>
        <taxon>Monascus</taxon>
    </lineage>
</organism>
<evidence type="ECO:0000256" key="1">
    <source>
        <dbReference type="SAM" id="MobiDB-lite"/>
    </source>
</evidence>
<gene>
    <name evidence="3" type="ORF">MPDQ_001928</name>
</gene>
<evidence type="ECO:0000313" key="3">
    <source>
        <dbReference type="EMBL" id="TQB69388.1"/>
    </source>
</evidence>
<dbReference type="AlphaFoldDB" id="A0A507QLJ5"/>
<reference evidence="3 4" key="1">
    <citation type="submission" date="2019-06" db="EMBL/GenBank/DDBJ databases">
        <title>Wine fermentation using esterase from Monascus purpureus.</title>
        <authorList>
            <person name="Geng C."/>
            <person name="Zhang Y."/>
        </authorList>
    </citation>
    <scope>NUCLEOTIDE SEQUENCE [LARGE SCALE GENOMIC DNA]</scope>
    <source>
        <strain evidence="3">HQ1</strain>
    </source>
</reference>
<feature type="region of interest" description="Disordered" evidence="1">
    <location>
        <begin position="22"/>
        <end position="49"/>
    </location>
</feature>
<name>A0A507QLJ5_MONPU</name>
<dbReference type="Proteomes" id="UP000319663">
    <property type="component" value="Unassembled WGS sequence"/>
</dbReference>
<comment type="caution">
    <text evidence="3">The sequence shown here is derived from an EMBL/GenBank/DDBJ whole genome shotgun (WGS) entry which is preliminary data.</text>
</comment>
<feature type="transmembrane region" description="Helical" evidence="2">
    <location>
        <begin position="128"/>
        <end position="146"/>
    </location>
</feature>
<dbReference type="EMBL" id="VIFY01000156">
    <property type="protein sequence ID" value="TQB69388.1"/>
    <property type="molecule type" value="Genomic_DNA"/>
</dbReference>
<feature type="transmembrane region" description="Helical" evidence="2">
    <location>
        <begin position="100"/>
        <end position="122"/>
    </location>
</feature>
<keyword evidence="4" id="KW-1185">Reference proteome</keyword>
<proteinExistence type="predicted"/>
<sequence length="147" mass="16576">MHFNTPDAFISCSSSTAEHIEHVDFRPPGSPKDSKKQYTPSQDLPQYSGSELVRIDMDTDSNSESDFVQTANTQSDYDFVEVIDDIPVAQVVHFPVRRKLFSLVWAVLGLLGLLFLLVLGWYLHIKALVVTILYIAIVMPGCRRLFS</sequence>